<dbReference type="InterPro" id="IPR000477">
    <property type="entry name" value="RT_dom"/>
</dbReference>
<keyword evidence="2" id="KW-0540">Nuclease</keyword>
<dbReference type="SUPFAM" id="SSF56219">
    <property type="entry name" value="DNase I-like"/>
    <property type="match status" value="1"/>
</dbReference>
<reference evidence="2" key="2">
    <citation type="journal article" date="2017" name="Front. Cell. Infect. Microbiol.">
        <title>Analysis of the Salivary Gland Transcriptome of Unfed and Partially Fed Amblyomma sculptum Ticks and Descriptive Proteome of the Saliva.</title>
        <authorList>
            <person name="Esteves E."/>
            <person name="Maruyama S.R."/>
            <person name="Kawahara R."/>
            <person name="Fujita A."/>
            <person name="Martins L.A."/>
            <person name="Righi A.A."/>
            <person name="Costa F.B."/>
            <person name="Palmisano G."/>
            <person name="Labruna M.B."/>
            <person name="Sa-Nunes A."/>
            <person name="Ribeiro J.M.C."/>
            <person name="Fogaca A.C."/>
        </authorList>
    </citation>
    <scope>NUCLEOTIDE SEQUENCE</scope>
</reference>
<evidence type="ECO:0000259" key="1">
    <source>
        <dbReference type="PROSITE" id="PS50878"/>
    </source>
</evidence>
<keyword evidence="2" id="KW-0808">Transferase</keyword>
<dbReference type="InterPro" id="IPR036691">
    <property type="entry name" value="Endo/exonu/phosph_ase_sf"/>
</dbReference>
<dbReference type="EMBL" id="GFAA01002440">
    <property type="protein sequence ID" value="JAU00995.1"/>
    <property type="molecule type" value="mRNA"/>
</dbReference>
<accession>A0A1E1XP07</accession>
<sequence length="871" mass="99700">YHIFCRKEGRGGGVMIAIRSDYQPCPVAFETCLELLWVMVRLKGVTYVIGACYRPPNSPPDFVDHLQDALEYIFATYPRSIVLLGGDFNYSAINWKTSSVTSGSNRHECSRLLDTMTAFHLTQLVQEPTRGDHVLDLLFTNLPTHSRTYVLEEISDHKFVHTLVPMYVPAKHITTKCILNYPKCDHEKMNLMLRDFAHIFETTFVTRTANENWSLFRDKLKEIEHACIPQLHVKTRTDSPWFTKDVKKCLNKKKKVYRRAKEVNSDSAWQQYKDVSATTEIAIKKAKNKFFNHTLPDLLRTNPAKFWQVINPKGSHEIPVLKDADGRVAPPEAMPDLFNKHFTDTFTTESVPFNYREPQQPLVLHPSEPIIISAAGVDRAIERLPLNCSPGPDGINTKLLKLTAHVSAALLTVIFQQSLDTGCIPDDWKTANVSPVFKSGDSTSPENYRPISLTSICCKLLEHILYSNIMTHLNANDLLIANQHGFRQKKSCQTQLFELLTDLHESVHELIYTDAIFIDFSKAFDRVPHIRLMKKINNLQLHRDITRWIGEFLSNRSQSVKIKEYSSSSSQVISGVQQGSVLGPLLFLIYINDIASNISSNVRLFADDCVIYRRIVTPLDAVILQTDLVRLNEWCQLWQMEINIKKTKLMTFSTRTNIPYNVYSINENTVERTDCFKYLGVYLSADLSWNTHINHITNKAFKKLGLIKRRLYLANHETKLRAYTTLIRSGLEYASLIWSPSSVSLINRLESVQNKAVRFILSSYSPYESVSLLKQTISIPDLITRRKFSRLSFFHSLYYDGSPFTADRIAPAHHVSSRSDHSHKVQPIFARTLKYQISPLLLSMAEWNSLPADIVSETQLSHFQTKLSSHL</sequence>
<feature type="non-terminal residue" evidence="2">
    <location>
        <position position="871"/>
    </location>
</feature>
<keyword evidence="2" id="KW-0548">Nucleotidyltransferase</keyword>
<keyword evidence="2" id="KW-0695">RNA-directed DNA polymerase</keyword>
<keyword evidence="2" id="KW-0378">Hydrolase</keyword>
<dbReference type="CDD" id="cd01650">
    <property type="entry name" value="RT_nLTR_like"/>
    <property type="match status" value="1"/>
</dbReference>
<name>A0A1E1XP07_AMBSC</name>
<dbReference type="PROSITE" id="PS50878">
    <property type="entry name" value="RT_POL"/>
    <property type="match status" value="1"/>
</dbReference>
<proteinExistence type="evidence at transcript level"/>
<dbReference type="Pfam" id="PF00078">
    <property type="entry name" value="RVT_1"/>
    <property type="match status" value="1"/>
</dbReference>
<evidence type="ECO:0000313" key="2">
    <source>
        <dbReference type="EMBL" id="JAU00995.1"/>
    </source>
</evidence>
<dbReference type="InterPro" id="IPR005135">
    <property type="entry name" value="Endo/exonuclease/phosphatase"/>
</dbReference>
<dbReference type="AlphaFoldDB" id="A0A1E1XP07"/>
<dbReference type="Gene3D" id="3.60.10.10">
    <property type="entry name" value="Endonuclease/exonuclease/phosphatase"/>
    <property type="match status" value="1"/>
</dbReference>
<organism evidence="2">
    <name type="scientific">Amblyomma sculptum</name>
    <name type="common">Tick</name>
    <dbReference type="NCBI Taxonomy" id="1581419"/>
    <lineage>
        <taxon>Eukaryota</taxon>
        <taxon>Metazoa</taxon>
        <taxon>Ecdysozoa</taxon>
        <taxon>Arthropoda</taxon>
        <taxon>Chelicerata</taxon>
        <taxon>Arachnida</taxon>
        <taxon>Acari</taxon>
        <taxon>Parasitiformes</taxon>
        <taxon>Ixodida</taxon>
        <taxon>Ixodoidea</taxon>
        <taxon>Ixodidae</taxon>
        <taxon>Amblyomminae</taxon>
        <taxon>Amblyomma</taxon>
    </lineage>
</organism>
<dbReference type="PANTHER" id="PTHR33332">
    <property type="entry name" value="REVERSE TRANSCRIPTASE DOMAIN-CONTAINING PROTEIN"/>
    <property type="match status" value="1"/>
</dbReference>
<protein>
    <submittedName>
        <fullName evidence="2">Putative endonuclease/reverse transcriptase</fullName>
    </submittedName>
</protein>
<reference evidence="2" key="1">
    <citation type="submission" date="2016-09" db="EMBL/GenBank/DDBJ databases">
        <authorList>
            <person name="Capua I."/>
            <person name="De Benedictis P."/>
            <person name="Joannis T."/>
            <person name="Lombin L.H."/>
            <person name="Cattoli G."/>
        </authorList>
    </citation>
    <scope>NUCLEOTIDE SEQUENCE</scope>
</reference>
<dbReference type="Pfam" id="PF14529">
    <property type="entry name" value="Exo_endo_phos_2"/>
    <property type="match status" value="1"/>
</dbReference>
<feature type="non-terminal residue" evidence="2">
    <location>
        <position position="1"/>
    </location>
</feature>
<dbReference type="GO" id="GO:0004519">
    <property type="term" value="F:endonuclease activity"/>
    <property type="evidence" value="ECO:0007669"/>
    <property type="project" value="UniProtKB-KW"/>
</dbReference>
<dbReference type="GO" id="GO:0003964">
    <property type="term" value="F:RNA-directed DNA polymerase activity"/>
    <property type="evidence" value="ECO:0007669"/>
    <property type="project" value="UniProtKB-KW"/>
</dbReference>
<keyword evidence="2" id="KW-0255">Endonuclease</keyword>
<feature type="domain" description="Reverse transcriptase" evidence="1">
    <location>
        <begin position="417"/>
        <end position="683"/>
    </location>
</feature>